<evidence type="ECO:0000313" key="5">
    <source>
        <dbReference type="Proteomes" id="UP000279029"/>
    </source>
</evidence>
<dbReference type="OrthoDB" id="9809781at2"/>
<dbReference type="Gene3D" id="3.30.457.10">
    <property type="entry name" value="Copper amine oxidase-like, N-terminal domain"/>
    <property type="match status" value="1"/>
</dbReference>
<dbReference type="SUPFAM" id="SSF55383">
    <property type="entry name" value="Copper amine oxidase, domain N"/>
    <property type="match status" value="1"/>
</dbReference>
<protein>
    <submittedName>
        <fullName evidence="4">Uncharacterized protein</fullName>
    </submittedName>
</protein>
<sequence length="641" mass="70277">MKSQQAMRILFVMLFMIISIPFTSPVHAQSSVWKESRTVSFTGGNKNISVLWADLKDDKIRIDSVLAHGKIGATDALSSIVQSASNTDATAIGGINGSFFNAYADMQPSGTLMLDGKVLHMANTGSVLAISGDNTVSVDPLFVKIVGGTNGQWEWPYSWYSWNINHYYSDAAATMIFTPEYAGPRPSHDFTSIEVDKGVVTKKGSGSFYIPTDGFLVLTKDVNVSKVFELGKTAEYRMEYYANDFTTVGHSGISLDYANIRTVVGAGPTLVENGKLKADAGAEGFTEGKITSSAATRSLIGITEDNRLGMTVVSGVTVKQLGEIALSLGMVEAMNLDGGGSSGLYYNGSYMTTPGRLLSNAVVIKILNESPMTILLNNKPLFFDTEPYLNKTYNRTLVPLRGISEALGASVGWNAATSSITIERLDTKLELKVGSASILVNGKSETMDVPVLLKDSRTYVPLRFITQYFGGDVKWIQESKTVELTIGDATQWIEQAKQYEVANQYDEAKQSYLAILEMDTNNIFAAKRLAVIYANLTPDKIKAIKYYEKVYELDPKDAANVASLAWAYYDNMQLEKAIDMFLIYDERVPSSGVGYYGAAVCYSHYQKNDVDSAVKYYQLALKKALTPAQIDFAMKYITKHE</sequence>
<dbReference type="PANTHER" id="PTHR40446">
    <property type="entry name" value="N-ACETYLGLUCOSAMINE-1-PHOSPHODIESTER ALPHA-N-ACETYLGLUCOSAMINIDASE"/>
    <property type="match status" value="1"/>
</dbReference>
<dbReference type="Gene3D" id="1.25.40.10">
    <property type="entry name" value="Tetratricopeptide repeat domain"/>
    <property type="match status" value="1"/>
</dbReference>
<dbReference type="SUPFAM" id="SSF48452">
    <property type="entry name" value="TPR-like"/>
    <property type="match status" value="1"/>
</dbReference>
<dbReference type="RefSeq" id="WP_125136447.1">
    <property type="nucleotide sequence ID" value="NZ_LR130778.1"/>
</dbReference>
<evidence type="ECO:0000313" key="4">
    <source>
        <dbReference type="EMBL" id="VDN47043.1"/>
    </source>
</evidence>
<dbReference type="InterPro" id="IPR018711">
    <property type="entry name" value="NAGPA"/>
</dbReference>
<proteinExistence type="predicted"/>
<feature type="domain" description="Phosphodiester glycosidase" evidence="3">
    <location>
        <begin position="193"/>
        <end position="364"/>
    </location>
</feature>
<evidence type="ECO:0000259" key="3">
    <source>
        <dbReference type="Pfam" id="PF09992"/>
    </source>
</evidence>
<dbReference type="SMART" id="SM00028">
    <property type="entry name" value="TPR"/>
    <property type="match status" value="3"/>
</dbReference>
<evidence type="ECO:0000259" key="2">
    <source>
        <dbReference type="Pfam" id="PF07833"/>
    </source>
</evidence>
<feature type="repeat" description="TPR" evidence="1">
    <location>
        <begin position="489"/>
        <end position="522"/>
    </location>
</feature>
<dbReference type="InterPro" id="IPR036582">
    <property type="entry name" value="Mao_N_sf"/>
</dbReference>
<dbReference type="EMBL" id="LR130778">
    <property type="protein sequence ID" value="VDN47043.1"/>
    <property type="molecule type" value="Genomic_DNA"/>
</dbReference>
<dbReference type="Pfam" id="PF09992">
    <property type="entry name" value="NAGPA"/>
    <property type="match status" value="1"/>
</dbReference>
<dbReference type="PANTHER" id="PTHR40446:SF2">
    <property type="entry name" value="N-ACETYLGLUCOSAMINE-1-PHOSPHODIESTER ALPHA-N-ACETYLGLUCOSAMINIDASE"/>
    <property type="match status" value="1"/>
</dbReference>
<keyword evidence="1" id="KW-0802">TPR repeat</keyword>
<keyword evidence="5" id="KW-1185">Reference proteome</keyword>
<accession>A0A3P7PA60</accession>
<dbReference type="AlphaFoldDB" id="A0A3P7PA60"/>
<reference evidence="4 5" key="1">
    <citation type="submission" date="2018-09" db="EMBL/GenBank/DDBJ databases">
        <authorList>
            <person name="Postec A."/>
        </authorList>
    </citation>
    <scope>NUCLEOTIDE SEQUENCE [LARGE SCALE GENOMIC DNA]</scope>
    <source>
        <strain evidence="4">70B-A</strain>
    </source>
</reference>
<dbReference type="PROSITE" id="PS50005">
    <property type="entry name" value="TPR"/>
    <property type="match status" value="1"/>
</dbReference>
<dbReference type="InterPro" id="IPR011990">
    <property type="entry name" value="TPR-like_helical_dom_sf"/>
</dbReference>
<dbReference type="Pfam" id="PF07833">
    <property type="entry name" value="Cu_amine_oxidN1"/>
    <property type="match status" value="1"/>
</dbReference>
<dbReference type="InterPro" id="IPR012854">
    <property type="entry name" value="Cu_amine_oxidase-like_N"/>
</dbReference>
<dbReference type="InterPro" id="IPR019734">
    <property type="entry name" value="TPR_rpt"/>
</dbReference>
<gene>
    <name evidence="4" type="ORF">PATL70BA_1168</name>
</gene>
<dbReference type="Proteomes" id="UP000279029">
    <property type="component" value="Chromosome"/>
</dbReference>
<feature type="domain" description="Copper amine oxidase-like N-terminal" evidence="2">
    <location>
        <begin position="376"/>
        <end position="483"/>
    </location>
</feature>
<evidence type="ECO:0000256" key="1">
    <source>
        <dbReference type="PROSITE-ProRule" id="PRU00339"/>
    </source>
</evidence>
<organism evidence="4 5">
    <name type="scientific">Petrocella atlantisensis</name>
    <dbReference type="NCBI Taxonomy" id="2173034"/>
    <lineage>
        <taxon>Bacteria</taxon>
        <taxon>Bacillati</taxon>
        <taxon>Bacillota</taxon>
        <taxon>Clostridia</taxon>
        <taxon>Lachnospirales</taxon>
        <taxon>Vallitaleaceae</taxon>
        <taxon>Petrocella</taxon>
    </lineage>
</organism>
<name>A0A3P7PA60_9FIRM</name>
<dbReference type="KEGG" id="cbar:PATL70BA_1168"/>